<keyword evidence="15" id="KW-1185">Reference proteome</keyword>
<dbReference type="EMBL" id="KN847113">
    <property type="protein sequence ID" value="KIW21886.1"/>
    <property type="molecule type" value="Genomic_DNA"/>
</dbReference>
<gene>
    <name evidence="14" type="ORF">PV07_12703</name>
</gene>
<dbReference type="HOGENOM" id="CLU_1492496_0_0_1"/>
<name>A0A0D1Z2L5_9EURO</name>
<dbReference type="SMART" id="SM00339">
    <property type="entry name" value="FH"/>
    <property type="match status" value="1"/>
</dbReference>
<dbReference type="STRING" id="569365.A0A0D1Z2L5"/>
<dbReference type="OrthoDB" id="5954824at2759"/>
<evidence type="ECO:0000256" key="1">
    <source>
        <dbReference type="ARBA" id="ARBA00004123"/>
    </source>
</evidence>
<evidence type="ECO:0000256" key="10">
    <source>
        <dbReference type="ARBA" id="ARBA00023242"/>
    </source>
</evidence>
<dbReference type="GO" id="GO:0000978">
    <property type="term" value="F:RNA polymerase II cis-regulatory region sequence-specific DNA binding"/>
    <property type="evidence" value="ECO:0007669"/>
    <property type="project" value="TreeGrafter"/>
</dbReference>
<dbReference type="Proteomes" id="UP000054466">
    <property type="component" value="Unassembled WGS sequence"/>
</dbReference>
<dbReference type="Pfam" id="PF00250">
    <property type="entry name" value="Forkhead"/>
    <property type="match status" value="1"/>
</dbReference>
<keyword evidence="7" id="KW-0805">Transcription regulation</keyword>
<accession>A0A0D1Z2L5</accession>
<evidence type="ECO:0000256" key="3">
    <source>
        <dbReference type="ARBA" id="ARBA00022473"/>
    </source>
</evidence>
<dbReference type="Gene3D" id="1.10.10.10">
    <property type="entry name" value="Winged helix-like DNA-binding domain superfamily/Winged helix DNA-binding domain"/>
    <property type="match status" value="1"/>
</dbReference>
<evidence type="ECO:0000313" key="15">
    <source>
        <dbReference type="Proteomes" id="UP000054466"/>
    </source>
</evidence>
<evidence type="ECO:0000256" key="4">
    <source>
        <dbReference type="ARBA" id="ARBA00022490"/>
    </source>
</evidence>
<dbReference type="GO" id="GO:0005737">
    <property type="term" value="C:cytoplasm"/>
    <property type="evidence" value="ECO:0007669"/>
    <property type="project" value="UniProtKB-SubCell"/>
</dbReference>
<dbReference type="AlphaFoldDB" id="A0A0D1Z2L5"/>
<dbReference type="PROSITE" id="PS00658">
    <property type="entry name" value="FORK_HEAD_2"/>
    <property type="match status" value="1"/>
</dbReference>
<keyword evidence="10 12" id="KW-0539">Nucleus</keyword>
<protein>
    <recommendedName>
        <fullName evidence="11">Forkhead box protein O</fullName>
    </recommendedName>
</protein>
<dbReference type="InterPro" id="IPR001766">
    <property type="entry name" value="Fork_head_dom"/>
</dbReference>
<keyword evidence="5" id="KW-0597">Phosphoprotein</keyword>
<dbReference type="InterPro" id="IPR030456">
    <property type="entry name" value="TF_fork_head_CS_2"/>
</dbReference>
<evidence type="ECO:0000256" key="12">
    <source>
        <dbReference type="PROSITE-ProRule" id="PRU00089"/>
    </source>
</evidence>
<dbReference type="InterPro" id="IPR036390">
    <property type="entry name" value="WH_DNA-bd_sf"/>
</dbReference>
<keyword evidence="6" id="KW-0341">Growth regulation</keyword>
<comment type="subcellular location">
    <subcellularLocation>
        <location evidence="2">Cytoplasm</location>
    </subcellularLocation>
    <subcellularLocation>
        <location evidence="1 12">Nucleus</location>
    </subcellularLocation>
</comment>
<dbReference type="GeneID" id="27351897"/>
<keyword evidence="4" id="KW-0963">Cytoplasm</keyword>
<dbReference type="GO" id="GO:0005634">
    <property type="term" value="C:nucleus"/>
    <property type="evidence" value="ECO:0007669"/>
    <property type="project" value="UniProtKB-SubCell"/>
</dbReference>
<dbReference type="GO" id="GO:0000981">
    <property type="term" value="F:DNA-binding transcription factor activity, RNA polymerase II-specific"/>
    <property type="evidence" value="ECO:0007669"/>
    <property type="project" value="TreeGrafter"/>
</dbReference>
<evidence type="ECO:0000256" key="6">
    <source>
        <dbReference type="ARBA" id="ARBA00022604"/>
    </source>
</evidence>
<dbReference type="PROSITE" id="PS50039">
    <property type="entry name" value="FORK_HEAD_3"/>
    <property type="match status" value="1"/>
</dbReference>
<keyword evidence="3" id="KW-0217">Developmental protein</keyword>
<evidence type="ECO:0000256" key="5">
    <source>
        <dbReference type="ARBA" id="ARBA00022553"/>
    </source>
</evidence>
<dbReference type="PANTHER" id="PTHR45767">
    <property type="entry name" value="FORKHEAD BOX PROTEIN O"/>
    <property type="match status" value="1"/>
</dbReference>
<evidence type="ECO:0000313" key="14">
    <source>
        <dbReference type="EMBL" id="KIW21886.1"/>
    </source>
</evidence>
<feature type="DNA-binding region" description="Fork-head" evidence="12">
    <location>
        <begin position="82"/>
        <end position="179"/>
    </location>
</feature>
<evidence type="ECO:0000256" key="9">
    <source>
        <dbReference type="ARBA" id="ARBA00023163"/>
    </source>
</evidence>
<feature type="domain" description="Fork-head" evidence="13">
    <location>
        <begin position="82"/>
        <end position="179"/>
    </location>
</feature>
<dbReference type="VEuPathDB" id="FungiDB:PV07_12703"/>
<evidence type="ECO:0000259" key="13">
    <source>
        <dbReference type="PROSITE" id="PS50039"/>
    </source>
</evidence>
<proteinExistence type="predicted"/>
<keyword evidence="8 12" id="KW-0238">DNA-binding</keyword>
<organism evidence="14 15">
    <name type="scientific">Cladophialophora immunda</name>
    <dbReference type="NCBI Taxonomy" id="569365"/>
    <lineage>
        <taxon>Eukaryota</taxon>
        <taxon>Fungi</taxon>
        <taxon>Dikarya</taxon>
        <taxon>Ascomycota</taxon>
        <taxon>Pezizomycotina</taxon>
        <taxon>Eurotiomycetes</taxon>
        <taxon>Chaetothyriomycetidae</taxon>
        <taxon>Chaetothyriales</taxon>
        <taxon>Herpotrichiellaceae</taxon>
        <taxon>Cladophialophora</taxon>
    </lineage>
</organism>
<dbReference type="PANTHER" id="PTHR45767:SF2">
    <property type="entry name" value="FORKHEAD BOX PROTEIN O"/>
    <property type="match status" value="1"/>
</dbReference>
<dbReference type="SUPFAM" id="SSF46785">
    <property type="entry name" value="Winged helix' DNA-binding domain"/>
    <property type="match status" value="1"/>
</dbReference>
<dbReference type="InterPro" id="IPR036388">
    <property type="entry name" value="WH-like_DNA-bd_sf"/>
</dbReference>
<reference evidence="14 15" key="1">
    <citation type="submission" date="2015-01" db="EMBL/GenBank/DDBJ databases">
        <title>The Genome Sequence of Cladophialophora immunda CBS83496.</title>
        <authorList>
            <consortium name="The Broad Institute Genomics Platform"/>
            <person name="Cuomo C."/>
            <person name="de Hoog S."/>
            <person name="Gorbushina A."/>
            <person name="Stielow B."/>
            <person name="Teixiera M."/>
            <person name="Abouelleil A."/>
            <person name="Chapman S.B."/>
            <person name="Priest M."/>
            <person name="Young S.K."/>
            <person name="Wortman J."/>
            <person name="Nusbaum C."/>
            <person name="Birren B."/>
        </authorList>
    </citation>
    <scope>NUCLEOTIDE SEQUENCE [LARGE SCALE GENOMIC DNA]</scope>
    <source>
        <strain evidence="14 15">CBS 83496</strain>
    </source>
</reference>
<evidence type="ECO:0000256" key="2">
    <source>
        <dbReference type="ARBA" id="ARBA00004496"/>
    </source>
</evidence>
<evidence type="ECO:0000256" key="11">
    <source>
        <dbReference type="ARBA" id="ARBA00039893"/>
    </source>
</evidence>
<sequence>SPYQPYPQLISSAVGQSNEFGGLSLLPYSSDPTAITQSTYQCHEEPVVWPLSAEYGQCRSLTTTEDDEDVVEGQDVVDGQLYARLIHKALMEAPGHRMMLPEIYEWFRHNAAKPRGSRSNGWQSSIRHNRSMNEAFENDRDNAKGNSRQATSVWVLTNEARSRMGCNLPPDIARLKRRKSP</sequence>
<feature type="non-terminal residue" evidence="14">
    <location>
        <position position="1"/>
    </location>
</feature>
<evidence type="ECO:0000256" key="8">
    <source>
        <dbReference type="ARBA" id="ARBA00023125"/>
    </source>
</evidence>
<dbReference type="RefSeq" id="XP_016242102.1">
    <property type="nucleotide sequence ID" value="XM_016400253.1"/>
</dbReference>
<keyword evidence="9" id="KW-0804">Transcription</keyword>
<evidence type="ECO:0000256" key="7">
    <source>
        <dbReference type="ARBA" id="ARBA00023015"/>
    </source>
</evidence>